<dbReference type="EMBL" id="WPAF01000032">
    <property type="protein sequence ID" value="KAF0133199.1"/>
    <property type="molecule type" value="Genomic_DNA"/>
</dbReference>
<dbReference type="AlphaFoldDB" id="A0A833NRF9"/>
<comment type="caution">
    <text evidence="1">The sequence shown here is derived from an EMBL/GenBank/DDBJ whole genome shotgun (WGS) entry which is preliminary data.</text>
</comment>
<dbReference type="Proteomes" id="UP000488506">
    <property type="component" value="Unassembled WGS sequence"/>
</dbReference>
<proteinExistence type="predicted"/>
<accession>A0A833NRF9</accession>
<evidence type="ECO:0000313" key="1">
    <source>
        <dbReference type="EMBL" id="KAF0133199.1"/>
    </source>
</evidence>
<sequence>MEKKKGKQKKEKEAYVCSCGSNSFLQEGAANFKEEVTISTGKKGLIIEGGCPELDIINAKIKCSKCGIEV</sequence>
<name>A0A833NRF9_UNCSA</name>
<gene>
    <name evidence="1" type="ORF">FD145_1400</name>
</gene>
<reference evidence="1 2" key="1">
    <citation type="submission" date="2019-12" db="EMBL/GenBank/DDBJ databases">
        <authorList>
            <person name="Wolfe R."/>
            <person name="Danczak R."/>
            <person name="Wilkins M."/>
        </authorList>
    </citation>
    <scope>NUCLEOTIDE SEQUENCE [LARGE SCALE GENOMIC DNA]</scope>
    <source>
        <strain evidence="1">X2_MaxBin.013</strain>
    </source>
</reference>
<organism evidence="1 2">
    <name type="scientific">Candidatus Saganbacteria bacterium</name>
    <dbReference type="NCBI Taxonomy" id="2575572"/>
    <lineage>
        <taxon>Bacteria</taxon>
        <taxon>Bacillati</taxon>
        <taxon>Saganbacteria</taxon>
    </lineage>
</organism>
<evidence type="ECO:0000313" key="2">
    <source>
        <dbReference type="Proteomes" id="UP000488506"/>
    </source>
</evidence>
<protein>
    <submittedName>
        <fullName evidence="1">Uncharacterized protein</fullName>
    </submittedName>
</protein>